<feature type="domain" description="Transposase IS200-like" evidence="1">
    <location>
        <begin position="9"/>
        <end position="153"/>
    </location>
</feature>
<dbReference type="PANTHER" id="PTHR34322:SF2">
    <property type="entry name" value="TRANSPOSASE IS200-LIKE DOMAIN-CONTAINING PROTEIN"/>
    <property type="match status" value="1"/>
</dbReference>
<dbReference type="SUPFAM" id="SSF143422">
    <property type="entry name" value="Transposase IS200-like"/>
    <property type="match status" value="1"/>
</dbReference>
<evidence type="ECO:0000313" key="2">
    <source>
        <dbReference type="EMBL" id="OGD97900.1"/>
    </source>
</evidence>
<organism evidence="2 3">
    <name type="scientific">Candidatus Curtissbacteria bacterium RIFCSPLOWO2_01_FULL_38_11b</name>
    <dbReference type="NCBI Taxonomy" id="1797725"/>
    <lineage>
        <taxon>Bacteria</taxon>
        <taxon>Candidatus Curtissiibacteriota</taxon>
    </lineage>
</organism>
<evidence type="ECO:0000313" key="3">
    <source>
        <dbReference type="Proteomes" id="UP000176740"/>
    </source>
</evidence>
<protein>
    <recommendedName>
        <fullName evidence="1">Transposase IS200-like domain-containing protein</fullName>
    </recommendedName>
</protein>
<dbReference type="AlphaFoldDB" id="A0A1F5H147"/>
<dbReference type="InterPro" id="IPR036515">
    <property type="entry name" value="Transposase_17_sf"/>
</dbReference>
<dbReference type="GO" id="GO:0003677">
    <property type="term" value="F:DNA binding"/>
    <property type="evidence" value="ECO:0007669"/>
    <property type="project" value="InterPro"/>
</dbReference>
<dbReference type="InterPro" id="IPR002686">
    <property type="entry name" value="Transposase_17"/>
</dbReference>
<dbReference type="Gene3D" id="3.30.70.1290">
    <property type="entry name" value="Transposase IS200-like"/>
    <property type="match status" value="1"/>
</dbReference>
<reference evidence="2 3" key="1">
    <citation type="journal article" date="2016" name="Nat. Commun.">
        <title>Thousands of microbial genomes shed light on interconnected biogeochemical processes in an aquifer system.</title>
        <authorList>
            <person name="Anantharaman K."/>
            <person name="Brown C.T."/>
            <person name="Hug L.A."/>
            <person name="Sharon I."/>
            <person name="Castelle C.J."/>
            <person name="Probst A.J."/>
            <person name="Thomas B.C."/>
            <person name="Singh A."/>
            <person name="Wilkins M.J."/>
            <person name="Karaoz U."/>
            <person name="Brodie E.L."/>
            <person name="Williams K.H."/>
            <person name="Hubbard S.S."/>
            <person name="Banfield J.F."/>
        </authorList>
    </citation>
    <scope>NUCLEOTIDE SEQUENCE [LARGE SCALE GENOMIC DNA]</scope>
</reference>
<dbReference type="Pfam" id="PF01797">
    <property type="entry name" value="Y1_Tnp"/>
    <property type="match status" value="1"/>
</dbReference>
<dbReference type="SMART" id="SM01321">
    <property type="entry name" value="Y1_Tnp"/>
    <property type="match status" value="1"/>
</dbReference>
<dbReference type="PANTHER" id="PTHR34322">
    <property type="entry name" value="TRANSPOSASE, Y1_TNP DOMAIN-CONTAINING"/>
    <property type="match status" value="1"/>
</dbReference>
<dbReference type="GO" id="GO:0006313">
    <property type="term" value="P:DNA transposition"/>
    <property type="evidence" value="ECO:0007669"/>
    <property type="project" value="InterPro"/>
</dbReference>
<dbReference type="GO" id="GO:0004803">
    <property type="term" value="F:transposase activity"/>
    <property type="evidence" value="ECO:0007669"/>
    <property type="project" value="InterPro"/>
</dbReference>
<accession>A0A1F5H147</accession>
<dbReference type="STRING" id="1797725.A3A49_02775"/>
<gene>
    <name evidence="2" type="ORF">A3A49_02775</name>
</gene>
<sequence length="229" mass="27549">MPYRHTPFITDQIYHVYNRSIAKQPIFLNHRDYQRAINTIEFYMYLRPPIRFSHYNRLEINQKQSFLNQLKETRKPSVEILSYCAMPNHIHLLIRQVEEKGISNLMRNFQHSYSKYFNLKNDRTGGLFQAMFKAVRIETDEQLIHVSRYIHLNPVSSMLIKIEKLEDYLWSSFKDYILDTNSVLISPVLILKYFKSKNKYKEFVFNQADYQKRLESIKHLTLDVKVSAN</sequence>
<dbReference type="EMBL" id="MFBO01000022">
    <property type="protein sequence ID" value="OGD97900.1"/>
    <property type="molecule type" value="Genomic_DNA"/>
</dbReference>
<dbReference type="Proteomes" id="UP000176740">
    <property type="component" value="Unassembled WGS sequence"/>
</dbReference>
<evidence type="ECO:0000259" key="1">
    <source>
        <dbReference type="SMART" id="SM01321"/>
    </source>
</evidence>
<comment type="caution">
    <text evidence="2">The sequence shown here is derived from an EMBL/GenBank/DDBJ whole genome shotgun (WGS) entry which is preliminary data.</text>
</comment>
<name>A0A1F5H147_9BACT</name>
<proteinExistence type="predicted"/>